<sequence length="148" mass="16606">MAEASENVVTEPSRGSVRRTTVSNAKFEVEKFDGTNNFGMWQCEVKDVLIQQELDIALEDKPNDMVEKDWDRLNRQACGTIRLCLAKDQNPPDSMLSTFGVHAPPGRLAQSRLSIWLDMGQASEFESEYVGGAFELSRDLSESVLKFT</sequence>
<proteinExistence type="predicted"/>
<protein>
    <submittedName>
        <fullName evidence="1">Uncharacterized protein</fullName>
    </submittedName>
</protein>
<dbReference type="EMBL" id="JACTNZ010000011">
    <property type="protein sequence ID" value="KAG5526208.1"/>
    <property type="molecule type" value="Genomic_DNA"/>
</dbReference>
<dbReference type="AlphaFoldDB" id="A0AAV6IC35"/>
<evidence type="ECO:0000313" key="1">
    <source>
        <dbReference type="EMBL" id="KAG5526208.1"/>
    </source>
</evidence>
<reference evidence="1" key="1">
    <citation type="submission" date="2020-08" db="EMBL/GenBank/DDBJ databases">
        <title>Plant Genome Project.</title>
        <authorList>
            <person name="Zhang R.-G."/>
        </authorList>
    </citation>
    <scope>NUCLEOTIDE SEQUENCE</scope>
    <source>
        <strain evidence="1">WSP0</strain>
        <tissue evidence="1">Leaf</tissue>
    </source>
</reference>
<keyword evidence="2" id="KW-1185">Reference proteome</keyword>
<name>A0AAV6IC35_9ERIC</name>
<organism evidence="1 2">
    <name type="scientific">Rhododendron griersonianum</name>
    <dbReference type="NCBI Taxonomy" id="479676"/>
    <lineage>
        <taxon>Eukaryota</taxon>
        <taxon>Viridiplantae</taxon>
        <taxon>Streptophyta</taxon>
        <taxon>Embryophyta</taxon>
        <taxon>Tracheophyta</taxon>
        <taxon>Spermatophyta</taxon>
        <taxon>Magnoliopsida</taxon>
        <taxon>eudicotyledons</taxon>
        <taxon>Gunneridae</taxon>
        <taxon>Pentapetalae</taxon>
        <taxon>asterids</taxon>
        <taxon>Ericales</taxon>
        <taxon>Ericaceae</taxon>
        <taxon>Ericoideae</taxon>
        <taxon>Rhodoreae</taxon>
        <taxon>Rhododendron</taxon>
    </lineage>
</organism>
<dbReference type="Proteomes" id="UP000823749">
    <property type="component" value="Chromosome 11"/>
</dbReference>
<gene>
    <name evidence="1" type="ORF">RHGRI_032473</name>
</gene>
<comment type="caution">
    <text evidence="1">The sequence shown here is derived from an EMBL/GenBank/DDBJ whole genome shotgun (WGS) entry which is preliminary data.</text>
</comment>
<accession>A0AAV6IC35</accession>
<evidence type="ECO:0000313" key="2">
    <source>
        <dbReference type="Proteomes" id="UP000823749"/>
    </source>
</evidence>